<accession>A0AA88EGL3</accession>
<dbReference type="EMBL" id="BTGU01015100">
    <property type="protein sequence ID" value="GMN71036.1"/>
    <property type="molecule type" value="Genomic_DNA"/>
</dbReference>
<dbReference type="EMBL" id="BTGU01015102">
    <property type="protein sequence ID" value="GMN71047.1"/>
    <property type="molecule type" value="Genomic_DNA"/>
</dbReference>
<protein>
    <submittedName>
        <fullName evidence="3">Uncharacterized protein</fullName>
    </submittedName>
</protein>
<feature type="transmembrane region" description="Helical" evidence="1">
    <location>
        <begin position="20"/>
        <end position="37"/>
    </location>
</feature>
<evidence type="ECO:0000313" key="4">
    <source>
        <dbReference type="EMBL" id="GMN71047.1"/>
    </source>
</evidence>
<comment type="caution">
    <text evidence="3">The sequence shown here is derived from an EMBL/GenBank/DDBJ whole genome shotgun (WGS) entry which is preliminary data.</text>
</comment>
<dbReference type="EMBL" id="BTGU01015101">
    <property type="protein sequence ID" value="GMN71041.1"/>
    <property type="molecule type" value="Genomic_DNA"/>
</dbReference>
<gene>
    <name evidence="2" type="ORF">TIFTF001_054565</name>
    <name evidence="3" type="ORF">TIFTF001_054566</name>
    <name evidence="4" type="ORF">TIFTF001_054567</name>
    <name evidence="5" type="ORF">TIFTF001_054568</name>
    <name evidence="6" type="ORF">TIFTF001_054695</name>
</gene>
<dbReference type="EMBL" id="BTGU01015103">
    <property type="protein sequence ID" value="GMN71051.1"/>
    <property type="molecule type" value="Genomic_DNA"/>
</dbReference>
<organism evidence="3 7">
    <name type="scientific">Ficus carica</name>
    <name type="common">Common fig</name>
    <dbReference type="NCBI Taxonomy" id="3494"/>
    <lineage>
        <taxon>Eukaryota</taxon>
        <taxon>Viridiplantae</taxon>
        <taxon>Streptophyta</taxon>
        <taxon>Embryophyta</taxon>
        <taxon>Tracheophyta</taxon>
        <taxon>Spermatophyta</taxon>
        <taxon>Magnoliopsida</taxon>
        <taxon>eudicotyledons</taxon>
        <taxon>Gunneridae</taxon>
        <taxon>Pentapetalae</taxon>
        <taxon>rosids</taxon>
        <taxon>fabids</taxon>
        <taxon>Rosales</taxon>
        <taxon>Moraceae</taxon>
        <taxon>Ficeae</taxon>
        <taxon>Ficus</taxon>
    </lineage>
</organism>
<reference evidence="3" key="1">
    <citation type="submission" date="2023-07" db="EMBL/GenBank/DDBJ databases">
        <title>draft genome sequence of fig (Ficus carica).</title>
        <authorList>
            <person name="Takahashi T."/>
            <person name="Nishimura K."/>
        </authorList>
    </citation>
    <scope>NUCLEOTIDE SEQUENCE</scope>
</reference>
<keyword evidence="1" id="KW-0812">Transmembrane</keyword>
<dbReference type="EMBL" id="BTGU01015441">
    <property type="protein sequence ID" value="GMN72209.1"/>
    <property type="molecule type" value="Genomic_DNA"/>
</dbReference>
<evidence type="ECO:0000313" key="2">
    <source>
        <dbReference type="EMBL" id="GMN71036.1"/>
    </source>
</evidence>
<dbReference type="AlphaFoldDB" id="A0AA88EGL3"/>
<evidence type="ECO:0000313" key="7">
    <source>
        <dbReference type="Proteomes" id="UP001187192"/>
    </source>
</evidence>
<evidence type="ECO:0000256" key="1">
    <source>
        <dbReference type="SAM" id="Phobius"/>
    </source>
</evidence>
<keyword evidence="7" id="KW-1185">Reference proteome</keyword>
<proteinExistence type="predicted"/>
<keyword evidence="1" id="KW-1133">Transmembrane helix</keyword>
<dbReference type="Proteomes" id="UP001187192">
    <property type="component" value="Unassembled WGS sequence"/>
</dbReference>
<sequence length="43" mass="4909">MLAPGARVQPLFRIAGQIFAWQWFVIVTVAAFAPACMQQRRNF</sequence>
<evidence type="ECO:0000313" key="6">
    <source>
        <dbReference type="EMBL" id="GMN72209.1"/>
    </source>
</evidence>
<name>A0AA88EGL3_FICCA</name>
<evidence type="ECO:0000313" key="5">
    <source>
        <dbReference type="EMBL" id="GMN71051.1"/>
    </source>
</evidence>
<evidence type="ECO:0000313" key="3">
    <source>
        <dbReference type="EMBL" id="GMN71041.1"/>
    </source>
</evidence>
<keyword evidence="1" id="KW-0472">Membrane</keyword>